<sequence>MIKDYAIRYYIFKFFCKNVKKEIDEMAREIFLFLQDKFLLKEEVLVNLQEGLVVKIFKGKFYILTKNDFRINKCDYNDLTRKNKFNIKEIVETLYFITYESPFGVRLLRKNIYEFCHEKKSIIKYLNFLKKKDDKIKTTNIELFNINKEKATNDEAKELIDEKKKIYNIIEDEKRGDKIINEYIEDAEVHFLDITSFVPSSEIFKAENLEFKIVNAIITVYSHITNFYNNKILLNTSIVKLIKLYKEYAYDSEIIGIIHGILIDNLYEEKNNIGLSGIITVNKNLIDNINVNILSNEVIVGNEVGLRGWKLKTRSFLLDIYKITKNKKILSFYNALNKKSPFNPNETFVLRVFLTLFLIKCNMATKKFKANLINELKKLKELENSLLERNRNFNLEVRGDGDSHLIDELKRKIILSPMKQKIGTLNGGEFILVNLKIFYQKNDTFYIPSKSTIEEILKKYQPVDKIEFNTCNNLKNILECLYLRK</sequence>
<gene>
    <name evidence="3" type="ORF">VNE69_03165</name>
</gene>
<evidence type="ECO:0000256" key="1">
    <source>
        <dbReference type="SAM" id="Coils"/>
    </source>
</evidence>
<dbReference type="Pfam" id="PF17020">
    <property type="entry name" value="DUF5097"/>
    <property type="match status" value="1"/>
</dbReference>
<dbReference type="AlphaFoldDB" id="A0AAX4JAH9"/>
<dbReference type="Proteomes" id="UP001334084">
    <property type="component" value="Chromosome 3"/>
</dbReference>
<keyword evidence="1" id="KW-0175">Coiled coil</keyword>
<dbReference type="RefSeq" id="XP_065329095.1">
    <property type="nucleotide sequence ID" value="XM_065473023.1"/>
</dbReference>
<feature type="domain" description="DUF5097" evidence="2">
    <location>
        <begin position="1"/>
        <end position="114"/>
    </location>
</feature>
<name>A0AAX4JAH9_9MICR</name>
<proteinExistence type="predicted"/>
<dbReference type="InterPro" id="IPR031511">
    <property type="entry name" value="DUF5097"/>
</dbReference>
<feature type="coiled-coil region" evidence="1">
    <location>
        <begin position="365"/>
        <end position="396"/>
    </location>
</feature>
<feature type="coiled-coil region" evidence="1">
    <location>
        <begin position="146"/>
        <end position="173"/>
    </location>
</feature>
<evidence type="ECO:0000259" key="2">
    <source>
        <dbReference type="Pfam" id="PF17020"/>
    </source>
</evidence>
<dbReference type="KEGG" id="vnx:VNE69_03165"/>
<dbReference type="GeneID" id="90540761"/>
<dbReference type="EMBL" id="CP142728">
    <property type="protein sequence ID" value="WUR02950.1"/>
    <property type="molecule type" value="Genomic_DNA"/>
</dbReference>
<accession>A0AAX4JAH9</accession>
<evidence type="ECO:0000313" key="4">
    <source>
        <dbReference type="Proteomes" id="UP001334084"/>
    </source>
</evidence>
<reference evidence="3" key="1">
    <citation type="journal article" date="2024" name="BMC Genomics">
        <title>Functional annotation of a divergent genome using sequence and structure-based similarity.</title>
        <authorList>
            <person name="Svedberg D."/>
            <person name="Winiger R.R."/>
            <person name="Berg A."/>
            <person name="Sharma H."/>
            <person name="Tellgren-Roth C."/>
            <person name="Debrunner-Vossbrinck B.A."/>
            <person name="Vossbrinck C.R."/>
            <person name="Barandun J."/>
        </authorList>
    </citation>
    <scope>NUCLEOTIDE SEQUENCE</scope>
    <source>
        <strain evidence="3">Illinois isolate</strain>
    </source>
</reference>
<organism evidence="3 4">
    <name type="scientific">Vairimorpha necatrix</name>
    <dbReference type="NCBI Taxonomy" id="6039"/>
    <lineage>
        <taxon>Eukaryota</taxon>
        <taxon>Fungi</taxon>
        <taxon>Fungi incertae sedis</taxon>
        <taxon>Microsporidia</taxon>
        <taxon>Nosematidae</taxon>
        <taxon>Vairimorpha</taxon>
    </lineage>
</organism>
<evidence type="ECO:0000313" key="3">
    <source>
        <dbReference type="EMBL" id="WUR02950.1"/>
    </source>
</evidence>
<keyword evidence="4" id="KW-1185">Reference proteome</keyword>
<protein>
    <recommendedName>
        <fullName evidence="2">DUF5097 domain-containing protein</fullName>
    </recommendedName>
</protein>